<evidence type="ECO:0000313" key="7">
    <source>
        <dbReference type="Proteomes" id="UP000198282"/>
    </source>
</evidence>
<protein>
    <submittedName>
        <fullName evidence="6">ATP-, maltotriose- and DNA-dependent transcriptional regulator MalT</fullName>
    </submittedName>
</protein>
<dbReference type="PANTHER" id="PTHR44688:SF16">
    <property type="entry name" value="DNA-BINDING TRANSCRIPTIONAL ACTIVATOR DEVR_DOSR"/>
    <property type="match status" value="1"/>
</dbReference>
<feature type="domain" description="HTH luxR-type" evidence="5">
    <location>
        <begin position="859"/>
        <end position="924"/>
    </location>
</feature>
<keyword evidence="2" id="KW-0238">DNA-binding</keyword>
<dbReference type="InterPro" id="IPR016032">
    <property type="entry name" value="Sig_transdc_resp-reg_C-effctor"/>
</dbReference>
<dbReference type="Pfam" id="PF00196">
    <property type="entry name" value="GerE"/>
    <property type="match status" value="1"/>
</dbReference>
<dbReference type="PRINTS" id="PR00038">
    <property type="entry name" value="HTHLUXR"/>
</dbReference>
<accession>A0A239H8V2</accession>
<dbReference type="SUPFAM" id="SSF46894">
    <property type="entry name" value="C-terminal effector domain of the bipartite response regulators"/>
    <property type="match status" value="1"/>
</dbReference>
<dbReference type="SMART" id="SM00421">
    <property type="entry name" value="HTH_LUXR"/>
    <property type="match status" value="1"/>
</dbReference>
<feature type="region of interest" description="Disordered" evidence="4">
    <location>
        <begin position="1"/>
        <end position="24"/>
    </location>
</feature>
<feature type="compositionally biased region" description="Pro residues" evidence="4">
    <location>
        <begin position="931"/>
        <end position="941"/>
    </location>
</feature>
<dbReference type="PROSITE" id="PS50043">
    <property type="entry name" value="HTH_LUXR_2"/>
    <property type="match status" value="1"/>
</dbReference>
<proteinExistence type="predicted"/>
<dbReference type="EMBL" id="FZOD01000015">
    <property type="protein sequence ID" value="SNS76684.1"/>
    <property type="molecule type" value="Genomic_DNA"/>
</dbReference>
<keyword evidence="3" id="KW-0804">Transcription</keyword>
<dbReference type="Gene3D" id="1.10.10.10">
    <property type="entry name" value="Winged helix-like DNA-binding domain superfamily/Winged helix DNA-binding domain"/>
    <property type="match status" value="1"/>
</dbReference>
<dbReference type="InterPro" id="IPR000792">
    <property type="entry name" value="Tscrpt_reg_LuxR_C"/>
</dbReference>
<evidence type="ECO:0000313" key="6">
    <source>
        <dbReference type="EMBL" id="SNS76684.1"/>
    </source>
</evidence>
<dbReference type="PANTHER" id="PTHR44688">
    <property type="entry name" value="DNA-BINDING TRANSCRIPTIONAL ACTIVATOR DEVR_DOSR"/>
    <property type="match status" value="1"/>
</dbReference>
<evidence type="ECO:0000256" key="3">
    <source>
        <dbReference type="ARBA" id="ARBA00023163"/>
    </source>
</evidence>
<organism evidence="6 7">
    <name type="scientific">Streptosporangium subroseum</name>
    <dbReference type="NCBI Taxonomy" id="106412"/>
    <lineage>
        <taxon>Bacteria</taxon>
        <taxon>Bacillati</taxon>
        <taxon>Actinomycetota</taxon>
        <taxon>Actinomycetes</taxon>
        <taxon>Streptosporangiales</taxon>
        <taxon>Streptosporangiaceae</taxon>
        <taxon>Streptosporangium</taxon>
    </lineage>
</organism>
<dbReference type="InterPro" id="IPR041664">
    <property type="entry name" value="AAA_16"/>
</dbReference>
<evidence type="ECO:0000256" key="1">
    <source>
        <dbReference type="ARBA" id="ARBA00023015"/>
    </source>
</evidence>
<dbReference type="Pfam" id="PF13191">
    <property type="entry name" value="AAA_16"/>
    <property type="match status" value="1"/>
</dbReference>
<gene>
    <name evidence="6" type="ORF">SAMN05216276_1015107</name>
</gene>
<reference evidence="6 7" key="1">
    <citation type="submission" date="2017-06" db="EMBL/GenBank/DDBJ databases">
        <authorList>
            <person name="Kim H.J."/>
            <person name="Triplett B.A."/>
        </authorList>
    </citation>
    <scope>NUCLEOTIDE SEQUENCE [LARGE SCALE GENOMIC DNA]</scope>
    <source>
        <strain evidence="6 7">CGMCC 4.2132</strain>
    </source>
</reference>
<feature type="region of interest" description="Disordered" evidence="4">
    <location>
        <begin position="922"/>
        <end position="977"/>
    </location>
</feature>
<dbReference type="Proteomes" id="UP000198282">
    <property type="component" value="Unassembled WGS sequence"/>
</dbReference>
<dbReference type="InterPro" id="IPR036388">
    <property type="entry name" value="WH-like_DNA-bd_sf"/>
</dbReference>
<name>A0A239H8V2_9ACTN</name>
<dbReference type="GO" id="GO:0003677">
    <property type="term" value="F:DNA binding"/>
    <property type="evidence" value="ECO:0007669"/>
    <property type="project" value="UniProtKB-KW"/>
</dbReference>
<evidence type="ECO:0000256" key="2">
    <source>
        <dbReference type="ARBA" id="ARBA00023125"/>
    </source>
</evidence>
<sequence length="977" mass="103412">MIQGTHLRHPDTRAGHRLIGGTTHRTTGMVESGTAADAHPQAGRWPLIGRQAELARFVRVLKDPWSQSFVVCGPSGVGRSRLLEEFMFAAMGEGFEVGWAAASAAVAEVPLGAIAHLLPPGVDPACPGTGFAAVSKALAGTDRRRRVVVVDDLHLLDASSTVLLRQLADAGLIFLVGAIRTDGPSAEAAEATEVIRWGDSAHRVDLVEFGQDTSEELLQAVLGGPVGRRTLHELFTASRGNVLYLRELVLGALHAGVLTGDGAVWELVKGSKDSLPRTPLLTELVGNRLASAGLAGRPLLELLSLCEPLGMADVAASPQILIDLEQAGLIRATDDGRRVSVTLAHPLYGEVLRERIPLMRRRALLLRQAERIEVHGAHRRDDALRIASWRLAATGTADPALLIRAAATARHTHDHARVLSLLGAVPAGHHTAGSWLLYGEALMETGRYEEAEAALAGAYGQASTEGERQAVTRMRTLNLFWTGVRAEEAVELNDEALAHVTCGTDRGLLLITKATMITMSGRPAEGVALLDEVLDEIPRGQNVNARLWGASAKVTGLALLGRTHEAQALAEVIERTYLTRLHDGHAPPPPPFACLVPLTLVASELGRLALAREIGTHGTAALLTERGRGYGQTWIALSQARVEWLAGRLATARHWYVEAANLAHAHRHIKPLRLILSGLAATAGLLGDLDVAQAALDELKAYPSAGLFAGEEYLGEAWVLAVRGHLAGAREILVHAAGVARDADQFTSEALLLTDVARLGGARQVTDRLTELALICDGDFAAARARLAAALAANDPSRLLEAAGMLEEIGADLLAAEAATAAAAAWRQNGAPRQAAAAAGQALEATARCGGAGTPILATAQATSSLTGRERDIALLAAGGAPSKDIAQTLVLSVRTVDNHLQKIYTKLGVTTRRDLARILQGKPSRRVSAPAPPARVPPAPWRQCRGNPSTRQYGLQADQAPHRPGAMPPWRGGKTM</sequence>
<dbReference type="Gene3D" id="1.25.40.10">
    <property type="entry name" value="Tetratricopeptide repeat domain"/>
    <property type="match status" value="1"/>
</dbReference>
<dbReference type="InterPro" id="IPR027417">
    <property type="entry name" value="P-loop_NTPase"/>
</dbReference>
<dbReference type="SUPFAM" id="SSF52540">
    <property type="entry name" value="P-loop containing nucleoside triphosphate hydrolases"/>
    <property type="match status" value="1"/>
</dbReference>
<dbReference type="AlphaFoldDB" id="A0A239H8V2"/>
<dbReference type="CDD" id="cd06170">
    <property type="entry name" value="LuxR_C_like"/>
    <property type="match status" value="1"/>
</dbReference>
<evidence type="ECO:0000256" key="4">
    <source>
        <dbReference type="SAM" id="MobiDB-lite"/>
    </source>
</evidence>
<keyword evidence="7" id="KW-1185">Reference proteome</keyword>
<evidence type="ECO:0000259" key="5">
    <source>
        <dbReference type="PROSITE" id="PS50043"/>
    </source>
</evidence>
<dbReference type="InterPro" id="IPR011990">
    <property type="entry name" value="TPR-like_helical_dom_sf"/>
</dbReference>
<keyword evidence="1" id="KW-0805">Transcription regulation</keyword>
<dbReference type="GO" id="GO:0006355">
    <property type="term" value="P:regulation of DNA-templated transcription"/>
    <property type="evidence" value="ECO:0007669"/>
    <property type="project" value="InterPro"/>
</dbReference>